<dbReference type="PATRIC" id="fig|28128.5.peg.852"/>
<dbReference type="EMBL" id="LRQG01000051">
    <property type="protein sequence ID" value="KXA41508.1"/>
    <property type="molecule type" value="Genomic_DNA"/>
</dbReference>
<dbReference type="PANTHER" id="PTHR30081">
    <property type="entry name" value="PROTEIN-EXPORT MEMBRANE PROTEIN SEC"/>
    <property type="match status" value="1"/>
</dbReference>
<comment type="subunit">
    <text evidence="10">Forms a complex with SecD. Part of the essential Sec protein translocation apparatus which comprises SecA, SecYEG and auxiliary proteins SecDF. Other proteins may also be involved.</text>
</comment>
<feature type="domain" description="SecDF P1 head subdomain" evidence="14">
    <location>
        <begin position="376"/>
        <end position="471"/>
    </location>
</feature>
<dbReference type="HAMAP" id="MF_01463_B">
    <property type="entry name" value="SecD_B"/>
    <property type="match status" value="1"/>
</dbReference>
<evidence type="ECO:0000256" key="8">
    <source>
        <dbReference type="ARBA" id="ARBA00023136"/>
    </source>
</evidence>
<feature type="transmembrane region" description="Helical" evidence="9">
    <location>
        <begin position="679"/>
        <end position="698"/>
    </location>
</feature>
<feature type="domain" description="Protein translocase subunit SecDF P1" evidence="13">
    <location>
        <begin position="171"/>
        <end position="228"/>
    </location>
</feature>
<feature type="transmembrane region" description="Helical" evidence="9">
    <location>
        <begin position="885"/>
        <end position="906"/>
    </location>
</feature>
<dbReference type="InterPro" id="IPR055344">
    <property type="entry name" value="SecD_SecF_C_bact"/>
</dbReference>
<keyword evidence="5 9" id="KW-0653">Protein transport</keyword>
<dbReference type="RefSeq" id="WP_060940379.1">
    <property type="nucleotide sequence ID" value="NZ_CAMXYN010000001.1"/>
</dbReference>
<evidence type="ECO:0000256" key="5">
    <source>
        <dbReference type="ARBA" id="ARBA00022927"/>
    </source>
</evidence>
<dbReference type="eggNOG" id="COG0341">
    <property type="taxonomic scope" value="Bacteria"/>
</dbReference>
<feature type="region of interest" description="Disordered" evidence="11">
    <location>
        <begin position="256"/>
        <end position="276"/>
    </location>
</feature>
<dbReference type="Pfam" id="PF21760">
    <property type="entry name" value="SecD_1st"/>
    <property type="match status" value="1"/>
</dbReference>
<dbReference type="InterPro" id="IPR005791">
    <property type="entry name" value="SecD"/>
</dbReference>
<comment type="similarity">
    <text evidence="10">Belongs to the SecD/SecF family. SecF subfamily.</text>
</comment>
<dbReference type="Gene3D" id="3.30.1360.200">
    <property type="match status" value="1"/>
</dbReference>
<evidence type="ECO:0000256" key="10">
    <source>
        <dbReference type="HAMAP-Rule" id="MF_01464"/>
    </source>
</evidence>
<dbReference type="GO" id="GO:0015450">
    <property type="term" value="F:protein-transporting ATPase activity"/>
    <property type="evidence" value="ECO:0007669"/>
    <property type="project" value="InterPro"/>
</dbReference>
<organism evidence="15 16">
    <name type="scientific">Prevotella corporis</name>
    <dbReference type="NCBI Taxonomy" id="28128"/>
    <lineage>
        <taxon>Bacteria</taxon>
        <taxon>Pseudomonadati</taxon>
        <taxon>Bacteroidota</taxon>
        <taxon>Bacteroidia</taxon>
        <taxon>Bacteroidales</taxon>
        <taxon>Prevotellaceae</taxon>
        <taxon>Prevotella</taxon>
    </lineage>
</organism>
<evidence type="ECO:0000259" key="13">
    <source>
        <dbReference type="Pfam" id="PF21760"/>
    </source>
</evidence>
<accession>A0A133QF87</accession>
<dbReference type="PRINTS" id="PR01755">
    <property type="entry name" value="SECFTRNLCASE"/>
</dbReference>
<dbReference type="GO" id="GO:0006605">
    <property type="term" value="P:protein targeting"/>
    <property type="evidence" value="ECO:0007669"/>
    <property type="project" value="UniProtKB-UniRule"/>
</dbReference>
<dbReference type="Gene3D" id="1.20.1640.10">
    <property type="entry name" value="Multidrug efflux transporter AcrB transmembrane domain"/>
    <property type="match status" value="2"/>
</dbReference>
<comment type="subcellular location">
    <subcellularLocation>
        <location evidence="1 9">Cell membrane</location>
        <topology evidence="1 9">Multi-pass membrane protein</topology>
    </subcellularLocation>
</comment>
<keyword evidence="3 9" id="KW-1003">Cell membrane</keyword>
<dbReference type="GO" id="GO:0043952">
    <property type="term" value="P:protein transport by the Sec complex"/>
    <property type="evidence" value="ECO:0007669"/>
    <property type="project" value="UniProtKB-UniRule"/>
</dbReference>
<sequence length="1010" mass="110270">MQNKGLVICVAVLLTLASIFYLSFSVATSYYDSQAAKIKDPIAQQDYKDSVKYLGIYSYQKCLETQIGLGLDLKGGMNVILEISVPDVVDVLADHKTDPAYVKSMTEARKQETTSQSDFISLFIDAFHKNAPGRKLAEIFATQQLKGKVSTQSTDKEVENALRQEVTAAIDNSYNVVRNRIDQFGVVQPNIQKLEGQEGRLMVEMPGIREPERMRKLLQGSANLEFWETYNNQEIAPYLSQLDQRLANGNTKVEAKDTTAADPNKMAAQAKPAPKLSLKKGNKLATNGNDAQMAAAKKRNPLLSMLQLIPGDALSMVGYASVRDTAAINKIIYSQLAKQVLPSDLKLLWSAKPADGLNQKNIYELHALKVTTADGRAPLEGDVITDAKDQFDQFGRPEVSMSMNSDGARQWANITKANIGKAVAVVLDGLVYTSPRINQEIDGGQSQISGSFTIEDTKDLANTLKSGRMPAPARIVQEEVVGPTLGAQSIQQGLWSFAIAFVLLMIYMIIMYGFIPGMLANGALLANLFFTLGILASFQSALTMPGIAGIVLTLGTAVDANVLIYERIKEEMRGGKGIKEALKAGYSNAFSAIFDSNLTSLITGVILLVTGTGPIRGFATTWIIGIICSFFTAVFLTRLIYENRLKKDKWLNQKFYTSFSKKMLQNTHYLFMSMYKKSFTVWGMAVLICIVSFAVRGLSQSIDFTGGRNYVITLNKSVPVEEVRKAVQNAFVNTIGENAGKPATTNVIALGTEGNTIRVSTNYNIESNDPAEDDHAETVLYNALKKGGFVSQTSVESFKNPDIREGGSIISSAKVGPSVAKDITHGAIISVALAIVFIFLYILLRFRNIGFSVGSIVGLILDTTIVVGIFSLCYGWIGFSLEIDQTFIGAILTVIGYDINDTVVVYDRIRENLRNNKHRLNKTDMQGLFNDSINQTLSRTINTSVSTLIVLVSIFILGGDSIRSFSFAMIIGVIIGTLSSIFIASPVAYLVLGKKIENRLAVASADEAKE</sequence>
<dbReference type="Pfam" id="PF07549">
    <property type="entry name" value="Sec_GG"/>
    <property type="match status" value="1"/>
</dbReference>
<evidence type="ECO:0000259" key="12">
    <source>
        <dbReference type="Pfam" id="PF02355"/>
    </source>
</evidence>
<dbReference type="Proteomes" id="UP000070533">
    <property type="component" value="Unassembled WGS sequence"/>
</dbReference>
<keyword evidence="7 9" id="KW-0811">Translocation</keyword>
<keyword evidence="2 9" id="KW-0813">Transport</keyword>
<dbReference type="Pfam" id="PF22599">
    <property type="entry name" value="SecDF_P1_head"/>
    <property type="match status" value="1"/>
</dbReference>
<evidence type="ECO:0000256" key="11">
    <source>
        <dbReference type="SAM" id="MobiDB-lite"/>
    </source>
</evidence>
<evidence type="ECO:0000256" key="1">
    <source>
        <dbReference type="ARBA" id="ARBA00004651"/>
    </source>
</evidence>
<evidence type="ECO:0000256" key="9">
    <source>
        <dbReference type="HAMAP-Rule" id="MF_01463"/>
    </source>
</evidence>
<dbReference type="InterPro" id="IPR048634">
    <property type="entry name" value="SecD_SecF_C"/>
</dbReference>
<keyword evidence="16" id="KW-1185">Reference proteome</keyword>
<feature type="domain" description="Protein export membrane protein SecD/SecF C-terminal" evidence="12">
    <location>
        <begin position="473"/>
        <end position="640"/>
    </location>
</feature>
<feature type="domain" description="Protein export membrane protein SecD/SecF C-terminal" evidence="12">
    <location>
        <begin position="808"/>
        <end position="990"/>
    </location>
</feature>
<gene>
    <name evidence="9" type="primary">secD</name>
    <name evidence="10" type="synonym">secF</name>
    <name evidence="15" type="ORF">HMPREF3226_00845</name>
</gene>
<dbReference type="InterPro" id="IPR022646">
    <property type="entry name" value="SecD/SecF_CS"/>
</dbReference>
<evidence type="ECO:0000256" key="6">
    <source>
        <dbReference type="ARBA" id="ARBA00022989"/>
    </source>
</evidence>
<keyword evidence="6 9" id="KW-1133">Transmembrane helix</keyword>
<dbReference type="NCBIfam" id="NF009585">
    <property type="entry name" value="PRK13024.1-5"/>
    <property type="match status" value="1"/>
</dbReference>
<evidence type="ECO:0000256" key="3">
    <source>
        <dbReference type="ARBA" id="ARBA00022475"/>
    </source>
</evidence>
<dbReference type="SUPFAM" id="SSF82866">
    <property type="entry name" value="Multidrug efflux transporter AcrB transmembrane domain"/>
    <property type="match status" value="2"/>
</dbReference>
<dbReference type="NCBIfam" id="TIGR00966">
    <property type="entry name" value="transloc_SecF"/>
    <property type="match status" value="1"/>
</dbReference>
<proteinExistence type="inferred from homology"/>
<dbReference type="InterPro" id="IPR054384">
    <property type="entry name" value="SecDF_P1_head"/>
</dbReference>
<evidence type="ECO:0000259" key="14">
    <source>
        <dbReference type="Pfam" id="PF22599"/>
    </source>
</evidence>
<feature type="transmembrane region" description="Helical" evidence="9">
    <location>
        <begin position="522"/>
        <end position="541"/>
    </location>
</feature>
<evidence type="ECO:0000313" key="16">
    <source>
        <dbReference type="Proteomes" id="UP000070533"/>
    </source>
</evidence>
<keyword evidence="8 9" id="KW-0472">Membrane</keyword>
<feature type="transmembrane region" description="Helical" evidence="9">
    <location>
        <begin position="547"/>
        <end position="565"/>
    </location>
</feature>
<dbReference type="Gene3D" id="3.30.70.3220">
    <property type="match status" value="1"/>
</dbReference>
<dbReference type="InterPro" id="IPR005665">
    <property type="entry name" value="SecF_bac"/>
</dbReference>
<dbReference type="GO" id="GO:0005886">
    <property type="term" value="C:plasma membrane"/>
    <property type="evidence" value="ECO:0007669"/>
    <property type="project" value="UniProtKB-SubCell"/>
</dbReference>
<name>A0A133QF87_9BACT</name>
<feature type="transmembrane region" description="Helical" evidence="9">
    <location>
        <begin position="494"/>
        <end position="515"/>
    </location>
</feature>
<dbReference type="HAMAP" id="MF_01464_B">
    <property type="entry name" value="SecF_B"/>
    <property type="match status" value="1"/>
</dbReference>
<feature type="transmembrane region" description="Helical" evidence="9">
    <location>
        <begin position="965"/>
        <end position="992"/>
    </location>
</feature>
<dbReference type="InterPro" id="IPR022645">
    <property type="entry name" value="SecD/SecF_bac"/>
</dbReference>
<feature type="transmembrane region" description="Helical" evidence="9">
    <location>
        <begin position="823"/>
        <end position="844"/>
    </location>
</feature>
<feature type="transmembrane region" description="Helical" evidence="9">
    <location>
        <begin position="856"/>
        <end position="879"/>
    </location>
</feature>
<evidence type="ECO:0000256" key="7">
    <source>
        <dbReference type="ARBA" id="ARBA00023010"/>
    </source>
</evidence>
<dbReference type="AlphaFoldDB" id="A0A133QF87"/>
<comment type="caution">
    <text evidence="9">Lacks conserved residue(s) required for the propagation of feature annotation.</text>
</comment>
<dbReference type="eggNOG" id="COG0342">
    <property type="taxonomic scope" value="Bacteria"/>
</dbReference>
<dbReference type="FunFam" id="1.20.1640.10:FF:000004">
    <property type="entry name" value="Protein translocase subunit SecD"/>
    <property type="match status" value="1"/>
</dbReference>
<comment type="subunit">
    <text evidence="9">Forms a complex with SecF. Part of the essential Sec protein translocation apparatus which comprises SecA, SecYEG and auxiliary proteins SecDF. Other proteins may also be involved.</text>
</comment>
<dbReference type="NCBIfam" id="TIGR00916">
    <property type="entry name" value="2A0604s01"/>
    <property type="match status" value="1"/>
</dbReference>
<dbReference type="GO" id="GO:0065002">
    <property type="term" value="P:intracellular protein transmembrane transport"/>
    <property type="evidence" value="ECO:0007669"/>
    <property type="project" value="UniProtKB-UniRule"/>
</dbReference>
<reference evidence="16" key="1">
    <citation type="submission" date="2016-01" db="EMBL/GenBank/DDBJ databases">
        <authorList>
            <person name="Mitreva M."/>
            <person name="Pepin K.H."/>
            <person name="Mihindukulasuriya K.A."/>
            <person name="Fulton R."/>
            <person name="Fronick C."/>
            <person name="O'Laughlin M."/>
            <person name="Miner T."/>
            <person name="Herter B."/>
            <person name="Rosa B.A."/>
            <person name="Cordes M."/>
            <person name="Tomlinson C."/>
            <person name="Wollam A."/>
            <person name="Palsikar V.B."/>
            <person name="Mardis E.R."/>
            <person name="Wilson R.K."/>
        </authorList>
    </citation>
    <scope>NUCLEOTIDE SEQUENCE [LARGE SCALE GENOMIC DNA]</scope>
    <source>
        <strain evidence="16">MJR7716</strain>
    </source>
</reference>
<protein>
    <recommendedName>
        <fullName evidence="9 10">Multifunctional fusion protein</fullName>
    </recommendedName>
    <domain>
        <recommendedName>
            <fullName evidence="9">Protein translocase subunit SecD</fullName>
        </recommendedName>
    </domain>
    <domain>
        <recommendedName>
            <fullName evidence="10">Protein-export membrane protein SecF</fullName>
        </recommendedName>
    </domain>
</protein>
<dbReference type="PANTHER" id="PTHR30081:SF1">
    <property type="entry name" value="PROTEIN TRANSLOCASE SUBUNIT SECD"/>
    <property type="match status" value="1"/>
</dbReference>
<evidence type="ECO:0000313" key="15">
    <source>
        <dbReference type="EMBL" id="KXA41508.1"/>
    </source>
</evidence>
<comment type="function">
    <text evidence="9">Part of the Sec protein translocase complex. Interacts with the SecYEG preprotein conducting channel. SecDF uses the proton motive force (PMF) to complete protein translocation after the ATP-dependent function of SecA.</text>
</comment>
<evidence type="ECO:0000256" key="2">
    <source>
        <dbReference type="ARBA" id="ARBA00022448"/>
    </source>
</evidence>
<dbReference type="InterPro" id="IPR048631">
    <property type="entry name" value="SecD_1st"/>
</dbReference>
<dbReference type="InterPro" id="IPR022813">
    <property type="entry name" value="SecD/SecF_arch_bac"/>
</dbReference>
<dbReference type="Pfam" id="PF02355">
    <property type="entry name" value="SecD_SecF_C"/>
    <property type="match status" value="2"/>
</dbReference>
<comment type="caution">
    <text evidence="15">The sequence shown here is derived from an EMBL/GenBank/DDBJ whole genome shotgun (WGS) entry which is preliminary data.</text>
</comment>
<evidence type="ECO:0000256" key="4">
    <source>
        <dbReference type="ARBA" id="ARBA00022692"/>
    </source>
</evidence>
<keyword evidence="4 9" id="KW-0812">Transmembrane</keyword>
<feature type="transmembrane region" description="Helical" evidence="9">
    <location>
        <begin position="941"/>
        <end position="959"/>
    </location>
</feature>
<dbReference type="OrthoDB" id="9805019at2"/>
<feature type="transmembrane region" description="Helical" evidence="9">
    <location>
        <begin position="586"/>
        <end position="609"/>
    </location>
</feature>
<feature type="transmembrane region" description="Helical" evidence="9">
    <location>
        <begin position="621"/>
        <end position="641"/>
    </location>
</feature>
<dbReference type="STRING" id="28128.HMPREF3226_00845"/>
<dbReference type="NCBIfam" id="TIGR01129">
    <property type="entry name" value="secD"/>
    <property type="match status" value="1"/>
</dbReference>
<comment type="similarity">
    <text evidence="9">Belongs to the SecD/SecF family. SecD subfamily.</text>
</comment>